<dbReference type="EMBL" id="KV454014">
    <property type="protein sequence ID" value="ODV95238.1"/>
    <property type="molecule type" value="Genomic_DNA"/>
</dbReference>
<evidence type="ECO:0000313" key="4">
    <source>
        <dbReference type="Proteomes" id="UP000094236"/>
    </source>
</evidence>
<dbReference type="InterPro" id="IPR005301">
    <property type="entry name" value="MOB_kinase_act_fam"/>
</dbReference>
<evidence type="ECO:0000256" key="2">
    <source>
        <dbReference type="SAM" id="MobiDB-lite"/>
    </source>
</evidence>
<organism evidence="3 4">
    <name type="scientific">Pachysolen tannophilus NRRL Y-2460</name>
    <dbReference type="NCBI Taxonomy" id="669874"/>
    <lineage>
        <taxon>Eukaryota</taxon>
        <taxon>Fungi</taxon>
        <taxon>Dikarya</taxon>
        <taxon>Ascomycota</taxon>
        <taxon>Saccharomycotina</taxon>
        <taxon>Pichiomycetes</taxon>
        <taxon>Pachysolenaceae</taxon>
        <taxon>Pachysolen</taxon>
    </lineage>
</organism>
<dbReference type="GO" id="GO:0062200">
    <property type="term" value="P:RAM/MOR signaling"/>
    <property type="evidence" value="ECO:0007669"/>
    <property type="project" value="EnsemblFungi"/>
</dbReference>
<dbReference type="GO" id="GO:0005938">
    <property type="term" value="C:cell cortex"/>
    <property type="evidence" value="ECO:0007669"/>
    <property type="project" value="EnsemblFungi"/>
</dbReference>
<gene>
    <name evidence="3" type="ORF">PACTADRAFT_43065</name>
</gene>
<dbReference type="PANTHER" id="PTHR22599">
    <property type="entry name" value="MPS ONE BINDER KINASE ACTIVATOR-LIKE MOB"/>
    <property type="match status" value="1"/>
</dbReference>
<feature type="region of interest" description="Disordered" evidence="2">
    <location>
        <begin position="85"/>
        <end position="110"/>
    </location>
</feature>
<dbReference type="GO" id="GO:0030295">
    <property type="term" value="F:protein kinase activator activity"/>
    <property type="evidence" value="ECO:0007669"/>
    <property type="project" value="EnsemblFungi"/>
</dbReference>
<keyword evidence="4" id="KW-1185">Reference proteome</keyword>
<dbReference type="InterPro" id="IPR036703">
    <property type="entry name" value="MOB_kinase_act_sf"/>
</dbReference>
<proteinExistence type="predicted"/>
<accession>A0A1E4TUA7</accession>
<dbReference type="Proteomes" id="UP000094236">
    <property type="component" value="Unassembled WGS sequence"/>
</dbReference>
<feature type="binding site" evidence="1">
    <location>
        <position position="255"/>
    </location>
    <ligand>
        <name>Zn(2+)</name>
        <dbReference type="ChEBI" id="CHEBI:29105"/>
    </ligand>
</feature>
<dbReference type="GO" id="GO:0032153">
    <property type="term" value="C:cell division site"/>
    <property type="evidence" value="ECO:0007669"/>
    <property type="project" value="EnsemblFungi"/>
</dbReference>
<dbReference type="GO" id="GO:0043332">
    <property type="term" value="C:mating projection tip"/>
    <property type="evidence" value="ECO:0007669"/>
    <property type="project" value="EnsemblFungi"/>
</dbReference>
<keyword evidence="1" id="KW-0862">Zinc</keyword>
<dbReference type="STRING" id="669874.A0A1E4TUA7"/>
<feature type="compositionally biased region" description="Polar residues" evidence="2">
    <location>
        <begin position="25"/>
        <end position="64"/>
    </location>
</feature>
<dbReference type="GO" id="GO:0007163">
    <property type="term" value="P:establishment or maintenance of cell polarity"/>
    <property type="evidence" value="ECO:0007669"/>
    <property type="project" value="EnsemblFungi"/>
</dbReference>
<evidence type="ECO:0000313" key="3">
    <source>
        <dbReference type="EMBL" id="ODV95238.1"/>
    </source>
</evidence>
<dbReference type="GO" id="GO:0005935">
    <property type="term" value="C:cellular bud neck"/>
    <property type="evidence" value="ECO:0007669"/>
    <property type="project" value="EnsemblFungi"/>
</dbReference>
<dbReference type="GO" id="GO:2000100">
    <property type="term" value="P:regulation of establishment or maintenance of bipolar cell polarity regulating cell shape"/>
    <property type="evidence" value="ECO:0007669"/>
    <property type="project" value="EnsemblFungi"/>
</dbReference>
<dbReference type="GO" id="GO:0005634">
    <property type="term" value="C:nucleus"/>
    <property type="evidence" value="ECO:0007669"/>
    <property type="project" value="EnsemblFungi"/>
</dbReference>
<evidence type="ECO:0000256" key="1">
    <source>
        <dbReference type="PIRSR" id="PIRSR605301-1"/>
    </source>
</evidence>
<feature type="binding site" evidence="1">
    <location>
        <position position="260"/>
    </location>
    <ligand>
        <name>Zn(2+)</name>
        <dbReference type="ChEBI" id="CHEBI:29105"/>
    </ligand>
</feature>
<dbReference type="OrthoDB" id="10261121at2759"/>
<dbReference type="AlphaFoldDB" id="A0A1E4TUA7"/>
<dbReference type="GO" id="GO:1902554">
    <property type="term" value="C:serine/threonine protein kinase complex"/>
    <property type="evidence" value="ECO:0007669"/>
    <property type="project" value="EnsemblFungi"/>
</dbReference>
<dbReference type="Gene3D" id="1.20.140.30">
    <property type="entry name" value="MOB kinase activator"/>
    <property type="match status" value="1"/>
</dbReference>
<sequence length="313" mass="36226">MSFFSNIRFGRSSKKSKNNGNNNNTAQILQQPKTSIYNSSNNGSTLSLRRTHSPSKQSVKSFQTNHTNKSQQQLLFGKAYNGQQQNVQQPQLQQQQQPSQQSQHLQQAHAGGVAVRKQPPLFLCEPFVKTALVKGSFKTIVQLPKYVDFSEWLALNVFETFTHLNQFYGVLAEYVTVEKYPTMKADANTEYLWYGNNNRQVSLPASQYIDLALTWISNKLNDQNIFPTKNGIIFPPNFIKDIKNICRQMFRIFAHIYFNHFEKILHLSLEAHWNSFFAHFISFIKEFDLIERKELEPLLPLIENFEAQGKIIN</sequence>
<evidence type="ECO:0008006" key="5">
    <source>
        <dbReference type="Google" id="ProtNLM"/>
    </source>
</evidence>
<name>A0A1E4TUA7_PACTA</name>
<reference evidence="4" key="1">
    <citation type="submission" date="2016-05" db="EMBL/GenBank/DDBJ databases">
        <title>Comparative genomics of biotechnologically important yeasts.</title>
        <authorList>
            <consortium name="DOE Joint Genome Institute"/>
            <person name="Riley R."/>
            <person name="Haridas S."/>
            <person name="Wolfe K.H."/>
            <person name="Lopes M.R."/>
            <person name="Hittinger C.T."/>
            <person name="Goker M."/>
            <person name="Salamov A."/>
            <person name="Wisecaver J."/>
            <person name="Long T.M."/>
            <person name="Aerts A.L."/>
            <person name="Barry K."/>
            <person name="Choi C."/>
            <person name="Clum A."/>
            <person name="Coughlan A.Y."/>
            <person name="Deshpande S."/>
            <person name="Douglass A.P."/>
            <person name="Hanson S.J."/>
            <person name="Klenk H.-P."/>
            <person name="Labutti K."/>
            <person name="Lapidus A."/>
            <person name="Lindquist E."/>
            <person name="Lipzen A."/>
            <person name="Meier-Kolthoff J.P."/>
            <person name="Ohm R.A."/>
            <person name="Otillar R.P."/>
            <person name="Pangilinan J."/>
            <person name="Peng Y."/>
            <person name="Rokas A."/>
            <person name="Rosa C.A."/>
            <person name="Scheuner C."/>
            <person name="Sibirny A.A."/>
            <person name="Slot J.C."/>
            <person name="Stielow J.B."/>
            <person name="Sun H."/>
            <person name="Kurtzman C.P."/>
            <person name="Blackwell M."/>
            <person name="Grigoriev I.V."/>
            <person name="Jeffries T.W."/>
        </authorList>
    </citation>
    <scope>NUCLEOTIDE SEQUENCE [LARGE SCALE GENOMIC DNA]</scope>
    <source>
        <strain evidence="4">NRRL Y-2460</strain>
    </source>
</reference>
<feature type="region of interest" description="Disordered" evidence="2">
    <location>
        <begin position="1"/>
        <end position="64"/>
    </location>
</feature>
<dbReference type="GO" id="GO:0005934">
    <property type="term" value="C:cellular bud tip"/>
    <property type="evidence" value="ECO:0007669"/>
    <property type="project" value="EnsemblFungi"/>
</dbReference>
<dbReference type="GO" id="GO:0000920">
    <property type="term" value="P:septum digestion after cytokinesis"/>
    <property type="evidence" value="ECO:0007669"/>
    <property type="project" value="EnsemblFungi"/>
</dbReference>
<dbReference type="GO" id="GO:0007118">
    <property type="term" value="P:budding cell apical bud growth"/>
    <property type="evidence" value="ECO:0007669"/>
    <property type="project" value="EnsemblFungi"/>
</dbReference>
<dbReference type="SMART" id="SM01388">
    <property type="entry name" value="Mob1_phocein"/>
    <property type="match status" value="1"/>
</dbReference>
<dbReference type="Pfam" id="PF03637">
    <property type="entry name" value="Mob1_phocein"/>
    <property type="match status" value="1"/>
</dbReference>
<protein>
    <recommendedName>
        <fullName evidence="5">Mob1/phocein family protein</fullName>
    </recommendedName>
</protein>
<dbReference type="SUPFAM" id="SSF101152">
    <property type="entry name" value="Mob1/phocein"/>
    <property type="match status" value="1"/>
</dbReference>
<keyword evidence="1" id="KW-0479">Metal-binding</keyword>